<dbReference type="HOGENOM" id="CLU_595758_0_0_1"/>
<dbReference type="RefSeq" id="XP_003176646.1">
    <property type="nucleotide sequence ID" value="XM_003176598.1"/>
</dbReference>
<dbReference type="eggNOG" id="ENOG502RQP9">
    <property type="taxonomic scope" value="Eukaryota"/>
</dbReference>
<proteinExistence type="predicted"/>
<keyword evidence="4" id="KW-1185">Reference proteome</keyword>
<protein>
    <submittedName>
        <fullName evidence="3">Uncharacterized protein</fullName>
    </submittedName>
</protein>
<evidence type="ECO:0000256" key="2">
    <source>
        <dbReference type="SAM" id="SignalP"/>
    </source>
</evidence>
<keyword evidence="2" id="KW-0732">Signal</keyword>
<gene>
    <name evidence="3" type="ORF">MGYG_00733</name>
</gene>
<dbReference type="OMA" id="TTMFITF"/>
<feature type="region of interest" description="Disordered" evidence="1">
    <location>
        <begin position="340"/>
        <end position="362"/>
    </location>
</feature>
<dbReference type="VEuPathDB" id="FungiDB:MGYG_00733"/>
<dbReference type="InParanoid" id="E5R1E3"/>
<dbReference type="GeneID" id="10031966"/>
<dbReference type="EMBL" id="DS989822">
    <property type="protein sequence ID" value="EFQ97694.1"/>
    <property type="molecule type" value="Genomic_DNA"/>
</dbReference>
<feature type="compositionally biased region" description="Polar residues" evidence="1">
    <location>
        <begin position="342"/>
        <end position="362"/>
    </location>
</feature>
<sequence>MKIYLLLAALFPLLYGVDARQFIYRNVTIAHCPAPDGEFCYEDRNGPMVIKCVKNSIVGTINCKKHKGDQNAMCFESSETAGDATCLHRGTGLMSPAVEKDSSTPMPYVKSPRSLIGTQPVASTFFGIKEPATTPQSLPTELVVSTLVSIPQFTRSSGMTWTPAGKVAQSSAQLRTESVASTFAPDSQVGMSVILSGLPIESTTTLSATTTTTDVVLTSLWTSARTREIPSFVTPEPLVSYPTSEVTTKHEEVRLSSTHCSATIQPTSVPSTFTASLPSASTTTTSWSSDVVTLEPTVTNNTTVSSTSTTTTTMFITFMSPATTPAITTAITTAMTETKITEQPQQGPTTESKEVTQTSVTLSPSTIQSTSIVIYTSHATSSASMLPTQFTQLTSSEVVTASVSFTSTTLTVRTNSTFVHSTPTYSIATSTIVNAAEENTTDAKLAYLFGLIVAFLVLV</sequence>
<accession>E5R1E3</accession>
<name>E5R1E3_ARTGP</name>
<organism evidence="4">
    <name type="scientific">Arthroderma gypseum (strain ATCC MYA-4604 / CBS 118893)</name>
    <name type="common">Microsporum gypseum</name>
    <dbReference type="NCBI Taxonomy" id="535722"/>
    <lineage>
        <taxon>Eukaryota</taxon>
        <taxon>Fungi</taxon>
        <taxon>Dikarya</taxon>
        <taxon>Ascomycota</taxon>
        <taxon>Pezizomycotina</taxon>
        <taxon>Eurotiomycetes</taxon>
        <taxon>Eurotiomycetidae</taxon>
        <taxon>Onygenales</taxon>
        <taxon>Arthrodermataceae</taxon>
        <taxon>Nannizzia</taxon>
    </lineage>
</organism>
<feature type="chain" id="PRO_5003196802" evidence="2">
    <location>
        <begin position="20"/>
        <end position="459"/>
    </location>
</feature>
<dbReference type="Proteomes" id="UP000002669">
    <property type="component" value="Unassembled WGS sequence"/>
</dbReference>
<evidence type="ECO:0000256" key="1">
    <source>
        <dbReference type="SAM" id="MobiDB-lite"/>
    </source>
</evidence>
<dbReference type="OrthoDB" id="5426294at2759"/>
<dbReference type="AlphaFoldDB" id="E5R1E3"/>
<feature type="signal peptide" evidence="2">
    <location>
        <begin position="1"/>
        <end position="19"/>
    </location>
</feature>
<evidence type="ECO:0000313" key="4">
    <source>
        <dbReference type="Proteomes" id="UP000002669"/>
    </source>
</evidence>
<reference evidence="4" key="1">
    <citation type="journal article" date="2012" name="MBio">
        <title>Comparative genome analysis of Trichophyton rubrum and related dermatophytes reveals candidate genes involved in infection.</title>
        <authorList>
            <person name="Martinez D.A."/>
            <person name="Oliver B.G."/>
            <person name="Graeser Y."/>
            <person name="Goldberg J.M."/>
            <person name="Li W."/>
            <person name="Martinez-Rossi N.M."/>
            <person name="Monod M."/>
            <person name="Shelest E."/>
            <person name="Barton R.C."/>
            <person name="Birch E."/>
            <person name="Brakhage A.A."/>
            <person name="Chen Z."/>
            <person name="Gurr S.J."/>
            <person name="Heiman D."/>
            <person name="Heitman J."/>
            <person name="Kosti I."/>
            <person name="Rossi A."/>
            <person name="Saif S."/>
            <person name="Samalova M."/>
            <person name="Saunders C.W."/>
            <person name="Shea T."/>
            <person name="Summerbell R.C."/>
            <person name="Xu J."/>
            <person name="Young S."/>
            <person name="Zeng Q."/>
            <person name="Birren B.W."/>
            <person name="Cuomo C.A."/>
            <person name="White T.C."/>
        </authorList>
    </citation>
    <scope>NUCLEOTIDE SEQUENCE [LARGE SCALE GENOMIC DNA]</scope>
    <source>
        <strain evidence="4">ATCC MYA-4604 / CBS 118893</strain>
    </source>
</reference>
<evidence type="ECO:0000313" key="3">
    <source>
        <dbReference type="EMBL" id="EFQ97694.1"/>
    </source>
</evidence>